<sequence length="160" mass="16705">MQASTPAAAPDEAAIREVIDAHTHLEGPLLPILHGMMEAFGHVPETAVQPIADALNIGRAEVHGVISFYHDFRTLPAGRHIVKICRAEACQALGANGLADTVLTRLGTSWHGTTPNGAVTIEPVYCLGLCANGPAAMVDDKVVAGLDEAKLERVISEAGA</sequence>
<evidence type="ECO:0000256" key="5">
    <source>
        <dbReference type="ARBA" id="ARBA00023014"/>
    </source>
</evidence>
<evidence type="ECO:0000256" key="4">
    <source>
        <dbReference type="ARBA" id="ARBA00023004"/>
    </source>
</evidence>
<dbReference type="GO" id="GO:0051537">
    <property type="term" value="F:2 iron, 2 sulfur cluster binding"/>
    <property type="evidence" value="ECO:0007669"/>
    <property type="project" value="UniProtKB-KW"/>
</dbReference>
<dbReference type="NCBIfam" id="NF004638">
    <property type="entry name" value="PRK05988.1"/>
    <property type="match status" value="1"/>
</dbReference>
<dbReference type="PANTHER" id="PTHR43342">
    <property type="entry name" value="NADH-QUINONE OXIDOREDUCTASE, E SUBUNIT"/>
    <property type="match status" value="1"/>
</dbReference>
<evidence type="ECO:0000256" key="1">
    <source>
        <dbReference type="ARBA" id="ARBA00010643"/>
    </source>
</evidence>
<dbReference type="GO" id="GO:0016491">
    <property type="term" value="F:oxidoreductase activity"/>
    <property type="evidence" value="ECO:0007669"/>
    <property type="project" value="InterPro"/>
</dbReference>
<feature type="binding site" evidence="7">
    <location>
        <position position="85"/>
    </location>
    <ligand>
        <name>[2Fe-2S] cluster</name>
        <dbReference type="ChEBI" id="CHEBI:190135"/>
    </ligand>
</feature>
<dbReference type="InterPro" id="IPR041921">
    <property type="entry name" value="NuoE_N"/>
</dbReference>
<feature type="binding site" evidence="7">
    <location>
        <position position="130"/>
    </location>
    <ligand>
        <name>[2Fe-2S] cluster</name>
        <dbReference type="ChEBI" id="CHEBI:190135"/>
    </ligand>
</feature>
<dbReference type="PANTHER" id="PTHR43342:SF1">
    <property type="entry name" value="BIFURCATING [FEFE] HYDROGENASE GAMMA SUBUNIT"/>
    <property type="match status" value="1"/>
</dbReference>
<feature type="binding site" evidence="7">
    <location>
        <position position="90"/>
    </location>
    <ligand>
        <name>[2Fe-2S] cluster</name>
        <dbReference type="ChEBI" id="CHEBI:190135"/>
    </ligand>
</feature>
<dbReference type="Gene3D" id="3.40.30.10">
    <property type="entry name" value="Glutaredoxin"/>
    <property type="match status" value="1"/>
</dbReference>
<keyword evidence="5 7" id="KW-0411">Iron-sulfur</keyword>
<accession>A0A845M9J0</accession>
<evidence type="ECO:0000313" key="8">
    <source>
        <dbReference type="EMBL" id="MZR14747.1"/>
    </source>
</evidence>
<protein>
    <submittedName>
        <fullName evidence="8">Formate dehydrogenase subunit gamma</fullName>
    </submittedName>
</protein>
<keyword evidence="2 7" id="KW-0001">2Fe-2S</keyword>
<dbReference type="GO" id="GO:0046872">
    <property type="term" value="F:metal ion binding"/>
    <property type="evidence" value="ECO:0007669"/>
    <property type="project" value="UniProtKB-KW"/>
</dbReference>
<organism evidence="8 9">
    <name type="scientific">Maritimibacter harenae</name>
    <dbReference type="NCBI Taxonomy" id="2606218"/>
    <lineage>
        <taxon>Bacteria</taxon>
        <taxon>Pseudomonadati</taxon>
        <taxon>Pseudomonadota</taxon>
        <taxon>Alphaproteobacteria</taxon>
        <taxon>Rhodobacterales</taxon>
        <taxon>Roseobacteraceae</taxon>
        <taxon>Maritimibacter</taxon>
    </lineage>
</organism>
<dbReference type="InterPro" id="IPR002023">
    <property type="entry name" value="NuoE-like"/>
</dbReference>
<evidence type="ECO:0000313" key="9">
    <source>
        <dbReference type="Proteomes" id="UP000467322"/>
    </source>
</evidence>
<keyword evidence="9" id="KW-1185">Reference proteome</keyword>
<comment type="cofactor">
    <cofactor evidence="7">
        <name>[2Fe-2S] cluster</name>
        <dbReference type="ChEBI" id="CHEBI:190135"/>
    </cofactor>
    <text evidence="7">Binds 1 [2Fe-2S] cluster.</text>
</comment>
<name>A0A845M9J0_9RHOB</name>
<keyword evidence="3 7" id="KW-0479">Metal-binding</keyword>
<evidence type="ECO:0000256" key="7">
    <source>
        <dbReference type="PIRSR" id="PIRSR000216-1"/>
    </source>
</evidence>
<dbReference type="SUPFAM" id="SSF52833">
    <property type="entry name" value="Thioredoxin-like"/>
    <property type="match status" value="1"/>
</dbReference>
<evidence type="ECO:0000256" key="2">
    <source>
        <dbReference type="ARBA" id="ARBA00022714"/>
    </source>
</evidence>
<feature type="binding site" evidence="7">
    <location>
        <position position="126"/>
    </location>
    <ligand>
        <name>[2Fe-2S] cluster</name>
        <dbReference type="ChEBI" id="CHEBI:190135"/>
    </ligand>
</feature>
<dbReference type="InterPro" id="IPR028431">
    <property type="entry name" value="NADP_DH_HndA-like"/>
</dbReference>
<keyword evidence="4 7" id="KW-0408">Iron</keyword>
<dbReference type="CDD" id="cd03081">
    <property type="entry name" value="TRX_Fd_NuoE_FDH_gamma"/>
    <property type="match status" value="1"/>
</dbReference>
<reference evidence="8 9" key="1">
    <citation type="submission" date="2019-12" db="EMBL/GenBank/DDBJ databases">
        <title>Maritimibacter sp. nov. sp. isolated from sea sand.</title>
        <authorList>
            <person name="Kim J."/>
            <person name="Jeong S.E."/>
            <person name="Jung H.S."/>
            <person name="Jeon C.O."/>
        </authorList>
    </citation>
    <scope>NUCLEOTIDE SEQUENCE [LARGE SCALE GENOMIC DNA]</scope>
    <source>
        <strain evidence="8 9">DP07</strain>
    </source>
</reference>
<dbReference type="InterPro" id="IPR036249">
    <property type="entry name" value="Thioredoxin-like_sf"/>
</dbReference>
<gene>
    <name evidence="8" type="ORF">GQE99_17130</name>
</gene>
<comment type="similarity">
    <text evidence="1">Belongs to the complex I 24 kDa subunit family.</text>
</comment>
<dbReference type="RefSeq" id="WP_161352848.1">
    <property type="nucleotide sequence ID" value="NZ_WTUX01000019.1"/>
</dbReference>
<comment type="caution">
    <text evidence="8">The sequence shown here is derived from an EMBL/GenBank/DDBJ whole genome shotgun (WGS) entry which is preliminary data.</text>
</comment>
<dbReference type="Pfam" id="PF01257">
    <property type="entry name" value="2Fe-2S_thioredx"/>
    <property type="match status" value="1"/>
</dbReference>
<dbReference type="Proteomes" id="UP000467322">
    <property type="component" value="Unassembled WGS sequence"/>
</dbReference>
<proteinExistence type="inferred from homology"/>
<dbReference type="PIRSF" id="PIRSF000216">
    <property type="entry name" value="NADH_DH_24kDa"/>
    <property type="match status" value="1"/>
</dbReference>
<dbReference type="AlphaFoldDB" id="A0A845M9J0"/>
<evidence type="ECO:0000256" key="6">
    <source>
        <dbReference type="ARBA" id="ARBA00034078"/>
    </source>
</evidence>
<comment type="cofactor">
    <cofactor evidence="6">
        <name>[2Fe-2S] cluster</name>
        <dbReference type="ChEBI" id="CHEBI:190135"/>
    </cofactor>
</comment>
<dbReference type="EMBL" id="WTUX01000019">
    <property type="protein sequence ID" value="MZR14747.1"/>
    <property type="molecule type" value="Genomic_DNA"/>
</dbReference>
<dbReference type="Gene3D" id="1.10.10.1590">
    <property type="entry name" value="NADH-quinone oxidoreductase subunit E"/>
    <property type="match status" value="1"/>
</dbReference>
<evidence type="ECO:0000256" key="3">
    <source>
        <dbReference type="ARBA" id="ARBA00022723"/>
    </source>
</evidence>